<dbReference type="SUPFAM" id="SSF103486">
    <property type="entry name" value="V-type ATP synthase subunit C"/>
    <property type="match status" value="1"/>
</dbReference>
<dbReference type="Proteomes" id="UP000239863">
    <property type="component" value="Unassembled WGS sequence"/>
</dbReference>
<dbReference type="InterPro" id="IPR044911">
    <property type="entry name" value="V-type_ATPase_csu/dsu_dom_3"/>
</dbReference>
<protein>
    <submittedName>
        <fullName evidence="3">V/A-type H+-transporting ATPase subunit C</fullName>
    </submittedName>
</protein>
<evidence type="ECO:0000256" key="1">
    <source>
        <dbReference type="ARBA" id="ARBA00022448"/>
    </source>
</evidence>
<dbReference type="GO" id="GO:0046961">
    <property type="term" value="F:proton-transporting ATPase activity, rotational mechanism"/>
    <property type="evidence" value="ECO:0007669"/>
    <property type="project" value="InterPro"/>
</dbReference>
<dbReference type="RefSeq" id="WP_104409785.1">
    <property type="nucleotide sequence ID" value="NZ_PTIS01000007.1"/>
</dbReference>
<dbReference type="Pfam" id="PF01992">
    <property type="entry name" value="vATP-synt_AC39"/>
    <property type="match status" value="1"/>
</dbReference>
<dbReference type="EMBL" id="PTIS01000007">
    <property type="protein sequence ID" value="PPK48397.1"/>
    <property type="molecule type" value="Genomic_DNA"/>
</dbReference>
<reference evidence="3 4" key="1">
    <citation type="submission" date="2018-02" db="EMBL/GenBank/DDBJ databases">
        <title>Genomic Encyclopedia of Archaeal and Bacterial Type Strains, Phase II (KMG-II): from individual species to whole genera.</title>
        <authorList>
            <person name="Goeker M."/>
        </authorList>
    </citation>
    <scope>NUCLEOTIDE SEQUENCE [LARGE SCALE GENOMIC DNA]</scope>
    <source>
        <strain evidence="3 4">DSM 15099</strain>
    </source>
</reference>
<dbReference type="STRING" id="37659.GCA_000703125_02398"/>
<keyword evidence="1" id="KW-0813">Transport</keyword>
<dbReference type="InterPro" id="IPR002843">
    <property type="entry name" value="ATPase_V0-cplx_csu/dsu"/>
</dbReference>
<dbReference type="InterPro" id="IPR036079">
    <property type="entry name" value="ATPase_csu/dsu_sf"/>
</dbReference>
<accession>A0A2S6FXV7</accession>
<dbReference type="Gene3D" id="1.10.132.50">
    <property type="entry name" value="ATP synthase (C/AC39) subunit, domain 3"/>
    <property type="match status" value="3"/>
</dbReference>
<organism evidence="3 4">
    <name type="scientific">Clostridium algidicarnis DSM 15099</name>
    <dbReference type="NCBI Taxonomy" id="1121295"/>
    <lineage>
        <taxon>Bacteria</taxon>
        <taxon>Bacillati</taxon>
        <taxon>Bacillota</taxon>
        <taxon>Clostridia</taxon>
        <taxon>Eubacteriales</taxon>
        <taxon>Clostridiaceae</taxon>
        <taxon>Clostridium</taxon>
    </lineage>
</organism>
<proteinExistence type="predicted"/>
<evidence type="ECO:0000313" key="3">
    <source>
        <dbReference type="EMBL" id="PPK48397.1"/>
    </source>
</evidence>
<evidence type="ECO:0000313" key="4">
    <source>
        <dbReference type="Proteomes" id="UP000239863"/>
    </source>
</evidence>
<dbReference type="OrthoDB" id="9816136at2"/>
<dbReference type="InterPro" id="IPR050873">
    <property type="entry name" value="V-ATPase_V0D/AC39_subunit"/>
</dbReference>
<comment type="caution">
    <text evidence="3">The sequence shown here is derived from an EMBL/GenBank/DDBJ whole genome shotgun (WGS) entry which is preliminary data.</text>
</comment>
<name>A0A2S6FXV7_9CLOT</name>
<gene>
    <name evidence="3" type="ORF">BD821_10734</name>
</gene>
<keyword evidence="2" id="KW-0406">Ion transport</keyword>
<dbReference type="PANTHER" id="PTHR38682">
    <property type="entry name" value="V-TYPE ATP SYNTHASE SUBUNIT C"/>
    <property type="match status" value="1"/>
</dbReference>
<evidence type="ECO:0000256" key="2">
    <source>
        <dbReference type="ARBA" id="ARBA00023065"/>
    </source>
</evidence>
<dbReference type="PANTHER" id="PTHR38682:SF1">
    <property type="entry name" value="V-TYPE ATP SYNTHASE SUBUNIT C"/>
    <property type="match status" value="1"/>
</dbReference>
<sequence length="346" mass="41348">MGNAAKFTAVNAKVKALKGKMLKEEDFLKLLQSKDLKTALMYLKENTRYGDLLQNYDFNNIHRGYLEIILNKYYTEVFNKFINYFNGEYRKLIKNLFLKWEIEDLKVIIRGKYIGRDKDVIESKLVAESSLNTIDYEYLLSSKSTDEVIDRLKGSIYYDGIKNLANDVSEKGLFRIETELDFVYFSILRKELKHLDKQNKEILKVIIGLEADLSNLSWIYRGKKFYDITPEELFNYTIYDGYKLSSEDIKSLCYTKNVEDFHDVIEKTRYAWIYEADNSNTIEFREKEFQKKYFSKFIRENRSDFSVVISYLILYRIEIREIISILEQKRYDMDDNDSKKYINIKH</sequence>
<dbReference type="AlphaFoldDB" id="A0A2S6FXV7"/>